<protein>
    <submittedName>
        <fullName evidence="2">Uncharacterized protein</fullName>
    </submittedName>
</protein>
<name>A0A0E9WYB9_ANGAN</name>
<reference evidence="2" key="2">
    <citation type="journal article" date="2015" name="Fish Shellfish Immunol.">
        <title>Early steps in the European eel (Anguilla anguilla)-Vibrio vulnificus interaction in the gills: Role of the RtxA13 toxin.</title>
        <authorList>
            <person name="Callol A."/>
            <person name="Pajuelo D."/>
            <person name="Ebbesson L."/>
            <person name="Teles M."/>
            <person name="MacKenzie S."/>
            <person name="Amaro C."/>
        </authorList>
    </citation>
    <scope>NUCLEOTIDE SEQUENCE</scope>
</reference>
<organism evidence="2">
    <name type="scientific">Anguilla anguilla</name>
    <name type="common">European freshwater eel</name>
    <name type="synonym">Muraena anguilla</name>
    <dbReference type="NCBI Taxonomy" id="7936"/>
    <lineage>
        <taxon>Eukaryota</taxon>
        <taxon>Metazoa</taxon>
        <taxon>Chordata</taxon>
        <taxon>Craniata</taxon>
        <taxon>Vertebrata</taxon>
        <taxon>Euteleostomi</taxon>
        <taxon>Actinopterygii</taxon>
        <taxon>Neopterygii</taxon>
        <taxon>Teleostei</taxon>
        <taxon>Anguilliformes</taxon>
        <taxon>Anguillidae</taxon>
        <taxon>Anguilla</taxon>
    </lineage>
</organism>
<evidence type="ECO:0000256" key="1">
    <source>
        <dbReference type="SAM" id="SignalP"/>
    </source>
</evidence>
<reference evidence="2" key="1">
    <citation type="submission" date="2014-11" db="EMBL/GenBank/DDBJ databases">
        <authorList>
            <person name="Amaro Gonzalez C."/>
        </authorList>
    </citation>
    <scope>NUCLEOTIDE SEQUENCE</scope>
</reference>
<feature type="signal peptide" evidence="1">
    <location>
        <begin position="1"/>
        <end position="21"/>
    </location>
</feature>
<accession>A0A0E9WYB9</accession>
<evidence type="ECO:0000313" key="2">
    <source>
        <dbReference type="EMBL" id="JAH95211.1"/>
    </source>
</evidence>
<dbReference type="EMBL" id="GBXM01013366">
    <property type="protein sequence ID" value="JAH95211.1"/>
    <property type="molecule type" value="Transcribed_RNA"/>
</dbReference>
<dbReference type="AlphaFoldDB" id="A0A0E9WYB9"/>
<proteinExistence type="predicted"/>
<feature type="chain" id="PRO_5002434666" evidence="1">
    <location>
        <begin position="22"/>
        <end position="58"/>
    </location>
</feature>
<sequence>MSKIFFALEVVLAALFLEASGQRLAYSRLNKARSVIGQFACYCSLCRFLFQLILSAAD</sequence>
<keyword evidence="1" id="KW-0732">Signal</keyword>